<accession>A0A4R5KF93</accession>
<dbReference type="GO" id="GO:0016853">
    <property type="term" value="F:isomerase activity"/>
    <property type="evidence" value="ECO:0007669"/>
    <property type="project" value="UniProtKB-KW"/>
</dbReference>
<comment type="caution">
    <text evidence="2">The sequence shown here is derived from an EMBL/GenBank/DDBJ whole genome shotgun (WGS) entry which is preliminary data.</text>
</comment>
<evidence type="ECO:0000259" key="1">
    <source>
        <dbReference type="Pfam" id="PF01261"/>
    </source>
</evidence>
<protein>
    <submittedName>
        <fullName evidence="2">Sugar phosphate isomerase/epimerase</fullName>
    </submittedName>
</protein>
<organism evidence="2 3">
    <name type="scientific">Paenibacillus piri</name>
    <dbReference type="NCBI Taxonomy" id="2547395"/>
    <lineage>
        <taxon>Bacteria</taxon>
        <taxon>Bacillati</taxon>
        <taxon>Bacillota</taxon>
        <taxon>Bacilli</taxon>
        <taxon>Bacillales</taxon>
        <taxon>Paenibacillaceae</taxon>
        <taxon>Paenibacillus</taxon>
    </lineage>
</organism>
<dbReference type="PANTHER" id="PTHR12110">
    <property type="entry name" value="HYDROXYPYRUVATE ISOMERASE"/>
    <property type="match status" value="1"/>
</dbReference>
<dbReference type="AlphaFoldDB" id="A0A4R5KF93"/>
<gene>
    <name evidence="2" type="ORF">E1757_27935</name>
</gene>
<keyword evidence="3" id="KW-1185">Reference proteome</keyword>
<evidence type="ECO:0000313" key="2">
    <source>
        <dbReference type="EMBL" id="TDF92927.1"/>
    </source>
</evidence>
<sequence>MPNKWHGQTIRVGLGSYAFRYAVGFSGFQPPQPMKLNDFLAAAAELGYEGVQLCENLRYSGHPRDSLLAAAEQARELGLFVELGMRDLGGETLRRHLEIAEVFGSRLIRLVLGAESAFPEKQPQRMKESAVKILTNALGELRDLDVIVGLENHFDLASDDLLSIVEEVGDSRVGLILDTTNGLGFLEKPEVTLAKFIPHLVSIHLKDYQIRKVEAGYFVTGTALGEGLLDVKGILRNVLGTRRPLSIIVELTTRRTDDLTDILAWEADMNYRSMNSLRQMIREMEA</sequence>
<dbReference type="InterPro" id="IPR050312">
    <property type="entry name" value="IolE/XylAMocC-like"/>
</dbReference>
<dbReference type="EMBL" id="SMRT01000018">
    <property type="protein sequence ID" value="TDF92927.1"/>
    <property type="molecule type" value="Genomic_DNA"/>
</dbReference>
<dbReference type="OrthoDB" id="256906at2"/>
<dbReference type="Proteomes" id="UP000295636">
    <property type="component" value="Unassembled WGS sequence"/>
</dbReference>
<keyword evidence="2" id="KW-0413">Isomerase</keyword>
<dbReference type="PANTHER" id="PTHR12110:SF52">
    <property type="entry name" value="XYLOSE ISOMERASE"/>
    <property type="match status" value="1"/>
</dbReference>
<dbReference type="InterPro" id="IPR036237">
    <property type="entry name" value="Xyl_isomerase-like_sf"/>
</dbReference>
<dbReference type="RefSeq" id="WP_133234448.1">
    <property type="nucleotide sequence ID" value="NZ_SMRT01000018.1"/>
</dbReference>
<reference evidence="2 3" key="1">
    <citation type="submission" date="2019-03" db="EMBL/GenBank/DDBJ databases">
        <title>This is whole genome sequence of Paenibacillus sp MS74 strain.</title>
        <authorList>
            <person name="Trinh H.N."/>
        </authorList>
    </citation>
    <scope>NUCLEOTIDE SEQUENCE [LARGE SCALE GENOMIC DNA]</scope>
    <source>
        <strain evidence="2 3">MS74</strain>
    </source>
</reference>
<dbReference type="Pfam" id="PF01261">
    <property type="entry name" value="AP_endonuc_2"/>
    <property type="match status" value="1"/>
</dbReference>
<dbReference type="InterPro" id="IPR013022">
    <property type="entry name" value="Xyl_isomerase-like_TIM-brl"/>
</dbReference>
<dbReference type="SUPFAM" id="SSF51658">
    <property type="entry name" value="Xylose isomerase-like"/>
    <property type="match status" value="1"/>
</dbReference>
<name>A0A4R5KF93_9BACL</name>
<feature type="domain" description="Xylose isomerase-like TIM barrel" evidence="1">
    <location>
        <begin position="40"/>
        <end position="258"/>
    </location>
</feature>
<dbReference type="Gene3D" id="3.20.20.150">
    <property type="entry name" value="Divalent-metal-dependent TIM barrel enzymes"/>
    <property type="match status" value="1"/>
</dbReference>
<evidence type="ECO:0000313" key="3">
    <source>
        <dbReference type="Proteomes" id="UP000295636"/>
    </source>
</evidence>
<proteinExistence type="predicted"/>